<reference evidence="2" key="1">
    <citation type="submission" date="2021-04" db="EMBL/GenBank/DDBJ databases">
        <title>Draft genome assembly of strain Phenylobacterium sp. 20VBR1 using MiniION and Illumina platforms.</title>
        <authorList>
            <person name="Thomas F.A."/>
            <person name="Krishnan K.P."/>
            <person name="Sinha R.K."/>
        </authorList>
    </citation>
    <scope>NUCLEOTIDE SEQUENCE</scope>
    <source>
        <strain evidence="2">20VBR1</strain>
    </source>
</reference>
<accession>A0A941D045</accession>
<dbReference type="RefSeq" id="WP_215338326.1">
    <property type="nucleotide sequence ID" value="NZ_JAGSGD010000001.1"/>
</dbReference>
<evidence type="ECO:0000256" key="1">
    <source>
        <dbReference type="SAM" id="SignalP"/>
    </source>
</evidence>
<dbReference type="Proteomes" id="UP000622580">
    <property type="component" value="Unassembled WGS sequence"/>
</dbReference>
<feature type="chain" id="PRO_5037093588" evidence="1">
    <location>
        <begin position="22"/>
        <end position="167"/>
    </location>
</feature>
<organism evidence="2 3">
    <name type="scientific">Phenylobacterium glaciei</name>
    <dbReference type="NCBI Taxonomy" id="2803784"/>
    <lineage>
        <taxon>Bacteria</taxon>
        <taxon>Pseudomonadati</taxon>
        <taxon>Pseudomonadota</taxon>
        <taxon>Alphaproteobacteria</taxon>
        <taxon>Caulobacterales</taxon>
        <taxon>Caulobacteraceae</taxon>
        <taxon>Phenylobacterium</taxon>
    </lineage>
</organism>
<name>A0A941D045_9CAUL</name>
<keyword evidence="1" id="KW-0732">Signal</keyword>
<comment type="caution">
    <text evidence="2">The sequence shown here is derived from an EMBL/GenBank/DDBJ whole genome shotgun (WGS) entry which is preliminary data.</text>
</comment>
<protein>
    <submittedName>
        <fullName evidence="2">Uncharacterized protein</fullName>
    </submittedName>
</protein>
<sequence length="167" mass="17328">MRSGFSGLALASVLLLSSSLAACGKSEPAAPAAPAGLALSTEEGAHGILPVQSTQIKTKGSDATVAMTPNWRVGGKQLNIMWYAGASQTKRFFVVTEKGAAADQPKYLANPELGVRMVRVSFDGAAPVTLKPTLARAPFDVPAGAKAVTRVEIDYGSSEAPQTVVWK</sequence>
<dbReference type="EMBL" id="JAGSGD010000001">
    <property type="protein sequence ID" value="MBR7618448.1"/>
    <property type="molecule type" value="Genomic_DNA"/>
</dbReference>
<feature type="signal peptide" evidence="1">
    <location>
        <begin position="1"/>
        <end position="21"/>
    </location>
</feature>
<gene>
    <name evidence="2" type="ORF">JKL49_03520</name>
</gene>
<dbReference type="AlphaFoldDB" id="A0A941D045"/>
<evidence type="ECO:0000313" key="3">
    <source>
        <dbReference type="Proteomes" id="UP000622580"/>
    </source>
</evidence>
<dbReference type="PROSITE" id="PS51257">
    <property type="entry name" value="PROKAR_LIPOPROTEIN"/>
    <property type="match status" value="1"/>
</dbReference>
<proteinExistence type="predicted"/>
<keyword evidence="3" id="KW-1185">Reference proteome</keyword>
<evidence type="ECO:0000313" key="2">
    <source>
        <dbReference type="EMBL" id="MBR7618448.1"/>
    </source>
</evidence>